<gene>
    <name evidence="2" type="ORF">C7I84_01615</name>
</gene>
<comment type="caution">
    <text evidence="2">The sequence shown here is derived from an EMBL/GenBank/DDBJ whole genome shotgun (WGS) entry which is preliminary data.</text>
</comment>
<dbReference type="AlphaFoldDB" id="A0A2P7STN2"/>
<proteinExistence type="predicted"/>
<keyword evidence="1" id="KW-1133">Transmembrane helix</keyword>
<evidence type="ECO:0000313" key="3">
    <source>
        <dbReference type="Proteomes" id="UP000241229"/>
    </source>
</evidence>
<protein>
    <submittedName>
        <fullName evidence="2">Uncharacterized protein</fullName>
    </submittedName>
</protein>
<keyword evidence="1" id="KW-0812">Transmembrane</keyword>
<keyword evidence="1" id="KW-0472">Membrane</keyword>
<keyword evidence="3" id="KW-1185">Reference proteome</keyword>
<reference evidence="2 3" key="1">
    <citation type="submission" date="2018-03" db="EMBL/GenBank/DDBJ databases">
        <title>The draft genome of Mesorhizobium sp. 6GN-30.</title>
        <authorList>
            <person name="Liu L."/>
            <person name="Li L."/>
            <person name="Wang T."/>
            <person name="Zhang X."/>
            <person name="Liang L."/>
        </authorList>
    </citation>
    <scope>NUCLEOTIDE SEQUENCE [LARGE SCALE GENOMIC DNA]</scope>
    <source>
        <strain evidence="2 3">6GN30</strain>
    </source>
</reference>
<sequence length="68" mass="7698">MTKMASIISVFLGWLPLIVILLIIFIVLRRYAARADEMAEVCRKNTEAIKANTEVLKAVLANLEKRPK</sequence>
<organism evidence="2 3">
    <name type="scientific">Kumtagia ephedrae</name>
    <dbReference type="NCBI Taxonomy" id="2116701"/>
    <lineage>
        <taxon>Bacteria</taxon>
        <taxon>Pseudomonadati</taxon>
        <taxon>Pseudomonadota</taxon>
        <taxon>Alphaproteobacteria</taxon>
        <taxon>Hyphomicrobiales</taxon>
        <taxon>Phyllobacteriaceae</taxon>
        <taxon>Kumtagia</taxon>
    </lineage>
</organism>
<dbReference type="EMBL" id="PXYK01000001">
    <property type="protein sequence ID" value="PSJ65842.1"/>
    <property type="molecule type" value="Genomic_DNA"/>
</dbReference>
<accession>A0A2P7STN2</accession>
<feature type="transmembrane region" description="Helical" evidence="1">
    <location>
        <begin position="6"/>
        <end position="28"/>
    </location>
</feature>
<evidence type="ECO:0000313" key="2">
    <source>
        <dbReference type="EMBL" id="PSJ65842.1"/>
    </source>
</evidence>
<name>A0A2P7STN2_9HYPH</name>
<evidence type="ECO:0000256" key="1">
    <source>
        <dbReference type="SAM" id="Phobius"/>
    </source>
</evidence>
<dbReference type="Proteomes" id="UP000241229">
    <property type="component" value="Unassembled WGS sequence"/>
</dbReference>